<dbReference type="Gene3D" id="3.10.290.10">
    <property type="entry name" value="RNA-binding S4 domain"/>
    <property type="match status" value="1"/>
</dbReference>
<reference evidence="4" key="2">
    <citation type="submission" date="2021-01" db="UniProtKB">
        <authorList>
            <consortium name="EnsemblMetazoa"/>
        </authorList>
    </citation>
    <scope>IDENTIFICATION</scope>
</reference>
<name>A0A7M7RBS5_STRPU</name>
<evidence type="ECO:0000313" key="5">
    <source>
        <dbReference type="Proteomes" id="UP000007110"/>
    </source>
</evidence>
<feature type="domain" description="RNA-binding S4" evidence="3">
    <location>
        <begin position="149"/>
        <end position="209"/>
    </location>
</feature>
<dbReference type="PANTHER" id="PTHR13633">
    <property type="entry name" value="MITOCHONDRIAL TRANSCRIPTION RESCUE FACTOR 1"/>
    <property type="match status" value="1"/>
</dbReference>
<accession>A0A7M7RBS5</accession>
<dbReference type="InterPro" id="IPR002942">
    <property type="entry name" value="S4_RNA-bd"/>
</dbReference>
<dbReference type="InterPro" id="IPR036986">
    <property type="entry name" value="S4_RNA-bd_sf"/>
</dbReference>
<keyword evidence="5" id="KW-1185">Reference proteome</keyword>
<dbReference type="RefSeq" id="XP_786964.2">
    <property type="nucleotide sequence ID" value="XM_781871.4"/>
</dbReference>
<dbReference type="SMART" id="SM00363">
    <property type="entry name" value="S4"/>
    <property type="match status" value="1"/>
</dbReference>
<dbReference type="InParanoid" id="A0A7M7RBS5"/>
<dbReference type="GO" id="GO:0003723">
    <property type="term" value="F:RNA binding"/>
    <property type="evidence" value="ECO:0000318"/>
    <property type="project" value="GO_Central"/>
</dbReference>
<keyword evidence="1" id="KW-0694">RNA-binding</keyword>
<protein>
    <recommendedName>
        <fullName evidence="3">RNA-binding S4 domain-containing protein</fullName>
    </recommendedName>
</protein>
<evidence type="ECO:0000259" key="3">
    <source>
        <dbReference type="SMART" id="SM00363"/>
    </source>
</evidence>
<dbReference type="OrthoDB" id="4150at2759"/>
<dbReference type="PROSITE" id="PS50889">
    <property type="entry name" value="S4"/>
    <property type="match status" value="1"/>
</dbReference>
<dbReference type="GO" id="GO:0005739">
    <property type="term" value="C:mitochondrion"/>
    <property type="evidence" value="ECO:0000318"/>
    <property type="project" value="GO_Central"/>
</dbReference>
<dbReference type="CDD" id="cd00165">
    <property type="entry name" value="S4"/>
    <property type="match status" value="1"/>
</dbReference>
<dbReference type="Proteomes" id="UP000007110">
    <property type="component" value="Unassembled WGS sequence"/>
</dbReference>
<dbReference type="KEGG" id="spu:581894"/>
<evidence type="ECO:0000256" key="1">
    <source>
        <dbReference type="PROSITE-ProRule" id="PRU00182"/>
    </source>
</evidence>
<dbReference type="SUPFAM" id="SSF55174">
    <property type="entry name" value="Alpha-L RNA-binding motif"/>
    <property type="match status" value="1"/>
</dbReference>
<dbReference type="Pfam" id="PF25818">
    <property type="entry name" value="MTRES1_C"/>
    <property type="match status" value="1"/>
</dbReference>
<proteinExistence type="predicted"/>
<dbReference type="OMA" id="HITLVMR"/>
<dbReference type="GeneID" id="581894"/>
<feature type="compositionally biased region" description="Acidic residues" evidence="2">
    <location>
        <begin position="109"/>
        <end position="132"/>
    </location>
</feature>
<sequence>MAAFLYQLSSLVFKGKSPFLLFPLNYKHVNFHFMFSARSTAKILPFQMKGQCRKLEKSAPTKCNKIAWSWTDQHQFLAVERSVFQNQCVCYYSKKTKSKQKPVKRGMDSDDETDDEEKVDSDVDDSEEEDEIDGAKKDWKDLKMNVPSLRIDAVLSSGLGVSRKKIEEAFLKAKLRHNGKKVMKKSRQVQEGDVLDVVKEDRITNKEGNHITLVMRVEMKKIKEEKTPSDRTPVKLRRWKHLEIPREK</sequence>
<evidence type="ECO:0000313" key="4">
    <source>
        <dbReference type="EnsemblMetazoa" id="XP_786964"/>
    </source>
</evidence>
<dbReference type="EnsemblMetazoa" id="XM_781871">
    <property type="protein sequence ID" value="XP_786964"/>
    <property type="gene ID" value="LOC581894"/>
</dbReference>
<evidence type="ECO:0000256" key="2">
    <source>
        <dbReference type="SAM" id="MobiDB-lite"/>
    </source>
</evidence>
<organism evidence="4 5">
    <name type="scientific">Strongylocentrotus purpuratus</name>
    <name type="common">Purple sea urchin</name>
    <dbReference type="NCBI Taxonomy" id="7668"/>
    <lineage>
        <taxon>Eukaryota</taxon>
        <taxon>Metazoa</taxon>
        <taxon>Echinodermata</taxon>
        <taxon>Eleutherozoa</taxon>
        <taxon>Echinozoa</taxon>
        <taxon>Echinoidea</taxon>
        <taxon>Euechinoidea</taxon>
        <taxon>Echinacea</taxon>
        <taxon>Camarodonta</taxon>
        <taxon>Echinidea</taxon>
        <taxon>Strongylocentrotidae</taxon>
        <taxon>Strongylocentrotus</taxon>
    </lineage>
</organism>
<feature type="region of interest" description="Disordered" evidence="2">
    <location>
        <begin position="101"/>
        <end position="136"/>
    </location>
</feature>
<dbReference type="AlphaFoldDB" id="A0A7M7RBS5"/>
<dbReference type="PANTHER" id="PTHR13633:SF3">
    <property type="entry name" value="MITOCHONDRIAL TRANSCRIPTION RESCUE FACTOR 1"/>
    <property type="match status" value="1"/>
</dbReference>
<dbReference type="FunCoup" id="A0A7M7RBS5">
    <property type="interactions" value="4"/>
</dbReference>
<dbReference type="GO" id="GO:1903108">
    <property type="term" value="P:regulation of mitochondrial transcription"/>
    <property type="evidence" value="ECO:0000318"/>
    <property type="project" value="GO_Central"/>
</dbReference>
<dbReference type="InterPro" id="IPR057896">
    <property type="entry name" value="MTRES1_C"/>
</dbReference>
<reference evidence="5" key="1">
    <citation type="submission" date="2015-02" db="EMBL/GenBank/DDBJ databases">
        <title>Genome sequencing for Strongylocentrotus purpuratus.</title>
        <authorList>
            <person name="Murali S."/>
            <person name="Liu Y."/>
            <person name="Vee V."/>
            <person name="English A."/>
            <person name="Wang M."/>
            <person name="Skinner E."/>
            <person name="Han Y."/>
            <person name="Muzny D.M."/>
            <person name="Worley K.C."/>
            <person name="Gibbs R.A."/>
        </authorList>
    </citation>
    <scope>NUCLEOTIDE SEQUENCE</scope>
</reference>